<evidence type="ECO:0000313" key="2">
    <source>
        <dbReference type="Proteomes" id="UP001347796"/>
    </source>
</evidence>
<dbReference type="EMBL" id="JAZGQO010000021">
    <property type="protein sequence ID" value="KAK6166159.1"/>
    <property type="molecule type" value="Genomic_DNA"/>
</dbReference>
<comment type="caution">
    <text evidence="1">The sequence shown here is derived from an EMBL/GenBank/DDBJ whole genome shotgun (WGS) entry which is preliminary data.</text>
</comment>
<reference evidence="1 2" key="1">
    <citation type="submission" date="2024-01" db="EMBL/GenBank/DDBJ databases">
        <title>The genome of the rayed Mediterranean limpet Patella caerulea (Linnaeus, 1758).</title>
        <authorList>
            <person name="Anh-Thu Weber A."/>
            <person name="Halstead-Nussloch G."/>
        </authorList>
    </citation>
    <scope>NUCLEOTIDE SEQUENCE [LARGE SCALE GENOMIC DNA]</scope>
    <source>
        <strain evidence="1">AATW-2023a</strain>
        <tissue evidence="1">Whole specimen</tissue>
    </source>
</reference>
<proteinExistence type="predicted"/>
<name>A0AAN8IY42_PATCE</name>
<gene>
    <name evidence="1" type="ORF">SNE40_022921</name>
</gene>
<keyword evidence="2" id="KW-1185">Reference proteome</keyword>
<evidence type="ECO:0000313" key="1">
    <source>
        <dbReference type="EMBL" id="KAK6166159.1"/>
    </source>
</evidence>
<dbReference type="AlphaFoldDB" id="A0AAN8IY42"/>
<sequence>MVGFVTTAVITDNNNNNTEQLCIKGDECKDINSFTEMGGIRYCCPVRQNGSSSISIDADMDHTKCTCAYGEQVDFEWSQKWSRLKNSMRYMFQNMWPFY</sequence>
<organism evidence="1 2">
    <name type="scientific">Patella caerulea</name>
    <name type="common">Rayed Mediterranean limpet</name>
    <dbReference type="NCBI Taxonomy" id="87958"/>
    <lineage>
        <taxon>Eukaryota</taxon>
        <taxon>Metazoa</taxon>
        <taxon>Spiralia</taxon>
        <taxon>Lophotrochozoa</taxon>
        <taxon>Mollusca</taxon>
        <taxon>Gastropoda</taxon>
        <taxon>Patellogastropoda</taxon>
        <taxon>Patelloidea</taxon>
        <taxon>Patellidae</taxon>
        <taxon>Patella</taxon>
    </lineage>
</organism>
<accession>A0AAN8IY42</accession>
<protein>
    <submittedName>
        <fullName evidence="1">Uncharacterized protein</fullName>
    </submittedName>
</protein>
<dbReference type="Proteomes" id="UP001347796">
    <property type="component" value="Unassembled WGS sequence"/>
</dbReference>